<dbReference type="GeneID" id="66105445"/>
<dbReference type="AlphaFoldDB" id="A0A9P7VUG2"/>
<reference evidence="2" key="1">
    <citation type="submission" date="2020-11" db="EMBL/GenBank/DDBJ databases">
        <title>Adaptations for nitrogen fixation in a non-lichenized fungal sporocarp promotes dispersal by wood-feeding termites.</title>
        <authorList>
            <consortium name="DOE Joint Genome Institute"/>
            <person name="Koch R.A."/>
            <person name="Yoon G."/>
            <person name="Arayal U."/>
            <person name="Lail K."/>
            <person name="Amirebrahimi M."/>
            <person name="Labutti K."/>
            <person name="Lipzen A."/>
            <person name="Riley R."/>
            <person name="Barry K."/>
            <person name="Henrissat B."/>
            <person name="Grigoriev I.V."/>
            <person name="Herr J.R."/>
            <person name="Aime M.C."/>
        </authorList>
    </citation>
    <scope>NUCLEOTIDE SEQUENCE</scope>
    <source>
        <strain evidence="2">MCA 3950</strain>
    </source>
</reference>
<evidence type="ECO:0008006" key="4">
    <source>
        <dbReference type="Google" id="ProtNLM"/>
    </source>
</evidence>
<evidence type="ECO:0000313" key="3">
    <source>
        <dbReference type="Proteomes" id="UP000812287"/>
    </source>
</evidence>
<dbReference type="InterPro" id="IPR053143">
    <property type="entry name" value="Arylsulfate_ST"/>
</dbReference>
<accession>A0A9P7VUG2</accession>
<keyword evidence="1" id="KW-0732">Signal</keyword>
<protein>
    <recommendedName>
        <fullName evidence="4">ASST-domain-containing protein</fullName>
    </recommendedName>
</protein>
<dbReference type="Pfam" id="PF14269">
    <property type="entry name" value="Arylsulfotran_2"/>
    <property type="match status" value="1"/>
</dbReference>
<keyword evidence="3" id="KW-1185">Reference proteome</keyword>
<dbReference type="Proteomes" id="UP000812287">
    <property type="component" value="Unassembled WGS sequence"/>
</dbReference>
<evidence type="ECO:0000256" key="1">
    <source>
        <dbReference type="SAM" id="SignalP"/>
    </source>
</evidence>
<gene>
    <name evidence="2" type="ORF">BT62DRAFT_893517</name>
</gene>
<evidence type="ECO:0000313" key="2">
    <source>
        <dbReference type="EMBL" id="KAG7446843.1"/>
    </source>
</evidence>
<dbReference type="OrthoDB" id="5427350at2759"/>
<dbReference type="PANTHER" id="PTHR35340:SF5">
    <property type="entry name" value="ASST-DOMAIN-CONTAINING PROTEIN"/>
    <property type="match status" value="1"/>
</dbReference>
<proteinExistence type="predicted"/>
<organism evidence="2 3">
    <name type="scientific">Guyanagaster necrorhizus</name>
    <dbReference type="NCBI Taxonomy" id="856835"/>
    <lineage>
        <taxon>Eukaryota</taxon>
        <taxon>Fungi</taxon>
        <taxon>Dikarya</taxon>
        <taxon>Basidiomycota</taxon>
        <taxon>Agaricomycotina</taxon>
        <taxon>Agaricomycetes</taxon>
        <taxon>Agaricomycetidae</taxon>
        <taxon>Agaricales</taxon>
        <taxon>Marasmiineae</taxon>
        <taxon>Physalacriaceae</taxon>
        <taxon>Guyanagaster</taxon>
    </lineage>
</organism>
<dbReference type="PANTHER" id="PTHR35340">
    <property type="entry name" value="PQQ ENZYME REPEAT PROTEIN-RELATED"/>
    <property type="match status" value="1"/>
</dbReference>
<dbReference type="EMBL" id="MU250533">
    <property type="protein sequence ID" value="KAG7446843.1"/>
    <property type="molecule type" value="Genomic_DNA"/>
</dbReference>
<comment type="caution">
    <text evidence="2">The sequence shown here is derived from an EMBL/GenBank/DDBJ whole genome shotgun (WGS) entry which is preliminary data.</text>
</comment>
<feature type="signal peptide" evidence="1">
    <location>
        <begin position="1"/>
        <end position="21"/>
    </location>
</feature>
<dbReference type="RefSeq" id="XP_043040343.1">
    <property type="nucleotide sequence ID" value="XM_043183148.1"/>
</dbReference>
<dbReference type="InterPro" id="IPR039535">
    <property type="entry name" value="ASST-like"/>
</dbReference>
<feature type="chain" id="PRO_5040300783" description="ASST-domain-containing protein" evidence="1">
    <location>
        <begin position="22"/>
        <end position="376"/>
    </location>
</feature>
<sequence>MLLVAPFLSFFFAFLLHVVNAENVYNSSEAYSAGELGQTPSQSFYSSNYTPAAWNWVVESNDTANIPSGYLFMALQGDDTVQPGAVIYDSSGELVWSGADYGAVTSFRVVSYLDAPHILMWQGNTTRQGIGSVLLIDQNYSIVNNITAGLSIFLGTILIVTKRAEFTSNDTTLTAAYRAVNMNLTTYGGPENGWLYDSVAQEVSIDTGVTIWNWSAIDHVDARLCYSSIGDHDSSEDDPWNFFDLNSIEKDNSSNYLISSRYCSAIYYVSGSSGEVLWQVGGANSSFTMGNGTQFFYQHDARWNDGQQTQISLFDNGGTDLVTNETTSRGLIIQLNFDSWTVELVQEFLPYTSQVSEDQGSIQVQSNGNVLMGYVV</sequence>
<name>A0A9P7VUG2_9AGAR</name>